<protein>
    <submittedName>
        <fullName evidence="1">Uncharacterized protein</fullName>
    </submittedName>
</protein>
<sequence>KIALQDLFKNGTVVQRDMVVLENSSKQLADGDQELYFAGTSTEPTIVYTNRIKINIGLVHTIRQSGPYHCDQRYAQHWLTEALPLLCSALNGIWFVGKATLECLDAKEIHRVMGKEYRIPDCPEIGALTPQVEEILQFGTEQEISEAIDELCVADIPWTVRRALKVWRQLHTTERA</sequence>
<evidence type="ECO:0000313" key="1">
    <source>
        <dbReference type="EMBL" id="KAG0257393.1"/>
    </source>
</evidence>
<dbReference type="EMBL" id="JAAAIL010002420">
    <property type="protein sequence ID" value="KAG0257393.1"/>
    <property type="molecule type" value="Genomic_DNA"/>
</dbReference>
<dbReference type="Proteomes" id="UP001194580">
    <property type="component" value="Unassembled WGS sequence"/>
</dbReference>
<reference evidence="1" key="1">
    <citation type="journal article" date="2020" name="Fungal Divers.">
        <title>Resolving the Mortierellaceae phylogeny through synthesis of multi-gene phylogenetics and phylogenomics.</title>
        <authorList>
            <person name="Vandepol N."/>
            <person name="Liber J."/>
            <person name="Desiro A."/>
            <person name="Na H."/>
            <person name="Kennedy M."/>
            <person name="Barry K."/>
            <person name="Grigoriev I.V."/>
            <person name="Miller A.N."/>
            <person name="O'Donnell K."/>
            <person name="Stajich J.E."/>
            <person name="Bonito G."/>
        </authorList>
    </citation>
    <scope>NUCLEOTIDE SEQUENCE</scope>
    <source>
        <strain evidence="1">NRRL 28262</strain>
    </source>
</reference>
<keyword evidence="2" id="KW-1185">Reference proteome</keyword>
<name>A0AAD4D2N8_9FUNG</name>
<dbReference type="AlphaFoldDB" id="A0AAD4D2N8"/>
<evidence type="ECO:0000313" key="2">
    <source>
        <dbReference type="Proteomes" id="UP001194580"/>
    </source>
</evidence>
<accession>A0AAD4D2N8</accession>
<comment type="caution">
    <text evidence="1">The sequence shown here is derived from an EMBL/GenBank/DDBJ whole genome shotgun (WGS) entry which is preliminary data.</text>
</comment>
<proteinExistence type="predicted"/>
<feature type="non-terminal residue" evidence="1">
    <location>
        <position position="1"/>
    </location>
</feature>
<gene>
    <name evidence="1" type="ORF">BGZ95_005250</name>
</gene>
<organism evidence="1 2">
    <name type="scientific">Linnemannia exigua</name>
    <dbReference type="NCBI Taxonomy" id="604196"/>
    <lineage>
        <taxon>Eukaryota</taxon>
        <taxon>Fungi</taxon>
        <taxon>Fungi incertae sedis</taxon>
        <taxon>Mucoromycota</taxon>
        <taxon>Mortierellomycotina</taxon>
        <taxon>Mortierellomycetes</taxon>
        <taxon>Mortierellales</taxon>
        <taxon>Mortierellaceae</taxon>
        <taxon>Linnemannia</taxon>
    </lineage>
</organism>